<dbReference type="InterPro" id="IPR004843">
    <property type="entry name" value="Calcineurin-like_PHP"/>
</dbReference>
<dbReference type="InterPro" id="IPR029052">
    <property type="entry name" value="Metallo-depent_PP-like"/>
</dbReference>
<evidence type="ECO:0000313" key="3">
    <source>
        <dbReference type="Proteomes" id="UP001230156"/>
    </source>
</evidence>
<feature type="domain" description="Calcineurin-like phosphoesterase" evidence="1">
    <location>
        <begin position="1"/>
        <end position="233"/>
    </location>
</feature>
<evidence type="ECO:0000313" key="2">
    <source>
        <dbReference type="EMBL" id="MDQ7247485.1"/>
    </source>
</evidence>
<dbReference type="Proteomes" id="UP001230156">
    <property type="component" value="Unassembled WGS sequence"/>
</dbReference>
<organism evidence="2 3">
    <name type="scientific">Dongia sedimenti</name>
    <dbReference type="NCBI Taxonomy" id="3064282"/>
    <lineage>
        <taxon>Bacteria</taxon>
        <taxon>Pseudomonadati</taxon>
        <taxon>Pseudomonadota</taxon>
        <taxon>Alphaproteobacteria</taxon>
        <taxon>Rhodospirillales</taxon>
        <taxon>Dongiaceae</taxon>
        <taxon>Dongia</taxon>
    </lineage>
</organism>
<dbReference type="PANTHER" id="PTHR37844:SF2">
    <property type="entry name" value="SER_THR PROTEIN PHOSPHATASE SUPERFAMILY (AFU_ORTHOLOGUE AFUA_1G14840)"/>
    <property type="match status" value="1"/>
</dbReference>
<name>A0ABU0YK11_9PROT</name>
<dbReference type="Pfam" id="PF00149">
    <property type="entry name" value="Metallophos"/>
    <property type="match status" value="1"/>
</dbReference>
<evidence type="ECO:0000259" key="1">
    <source>
        <dbReference type="Pfam" id="PF00149"/>
    </source>
</evidence>
<dbReference type="Gene3D" id="3.60.21.10">
    <property type="match status" value="1"/>
</dbReference>
<proteinExistence type="predicted"/>
<gene>
    <name evidence="2" type="ORF">Q8A70_07390</name>
</gene>
<dbReference type="SUPFAM" id="SSF56300">
    <property type="entry name" value="Metallo-dependent phosphatases"/>
    <property type="match status" value="1"/>
</dbReference>
<keyword evidence="3" id="KW-1185">Reference proteome</keyword>
<sequence>MRVHVFSDLHLEFGPISLSPEVRSGRLADLVLLAGDIHTEHRGPRWAAETFEQPVAMILGNHEAYGGSLDPSIVAAWQEAAACSARRRHPIRAMERETWILQATDGTPVRIVAATLWTDFAIFGAARQADAMDHAHRAMNDFQMIGITDGGEQRLLAPADCLRLHRESQAYIADELARPFDGVTIVMTHHAPSRRSVPESRSLDPITAAYASDLEALIEQTQPQLWVHGHIHASSNYVIGSTRVVCNPRGYYPSQLNPAFDPALVVEVTR</sequence>
<protein>
    <submittedName>
        <fullName evidence="2">Metallophosphoesterase</fullName>
    </submittedName>
</protein>
<accession>A0ABU0YK11</accession>
<dbReference type="PANTHER" id="PTHR37844">
    <property type="entry name" value="SER/THR PROTEIN PHOSPHATASE SUPERFAMILY (AFU_ORTHOLOGUE AFUA_1G14840)"/>
    <property type="match status" value="1"/>
</dbReference>
<reference evidence="3" key="1">
    <citation type="submission" date="2023-08" db="EMBL/GenBank/DDBJ databases">
        <title>Rhodospirillaceae gen. nov., a novel taxon isolated from the Yangtze River Yuezi River estuary sludge.</title>
        <authorList>
            <person name="Ruan L."/>
        </authorList>
    </citation>
    <scope>NUCLEOTIDE SEQUENCE [LARGE SCALE GENOMIC DNA]</scope>
    <source>
        <strain evidence="3">R-7</strain>
    </source>
</reference>
<dbReference type="EMBL" id="JAUYVI010000002">
    <property type="protein sequence ID" value="MDQ7247485.1"/>
    <property type="molecule type" value="Genomic_DNA"/>
</dbReference>
<dbReference type="RefSeq" id="WP_379954886.1">
    <property type="nucleotide sequence ID" value="NZ_JAUYVI010000002.1"/>
</dbReference>
<comment type="caution">
    <text evidence="2">The sequence shown here is derived from an EMBL/GenBank/DDBJ whole genome shotgun (WGS) entry which is preliminary data.</text>
</comment>